<feature type="region of interest" description="Disordered" evidence="1">
    <location>
        <begin position="665"/>
        <end position="693"/>
    </location>
</feature>
<feature type="compositionally biased region" description="Basic and acidic residues" evidence="1">
    <location>
        <begin position="665"/>
        <end position="690"/>
    </location>
</feature>
<feature type="compositionally biased region" description="Basic and acidic residues" evidence="1">
    <location>
        <begin position="267"/>
        <end position="276"/>
    </location>
</feature>
<feature type="compositionally biased region" description="Basic and acidic residues" evidence="1">
    <location>
        <begin position="416"/>
        <end position="439"/>
    </location>
</feature>
<feature type="compositionally biased region" description="Basic and acidic residues" evidence="1">
    <location>
        <begin position="283"/>
        <end position="304"/>
    </location>
</feature>
<gene>
    <name evidence="2" type="ORF">A9Q84_02705</name>
</gene>
<proteinExistence type="predicted"/>
<reference evidence="3" key="1">
    <citation type="journal article" date="2017" name="Proc. Natl. Acad. Sci. U.S.A.">
        <title>Simulation of Deepwater Horizon oil plume reveals substrate specialization within a complex community of hydrocarbon-degraders.</title>
        <authorList>
            <person name="Hu P."/>
            <person name="Dubinsky E.A."/>
            <person name="Probst A.J."/>
            <person name="Wang J."/>
            <person name="Sieber C.M.K."/>
            <person name="Tom L.M."/>
            <person name="Gardinali P."/>
            <person name="Banfield J.F."/>
            <person name="Atlas R.M."/>
            <person name="Andersen G.L."/>
        </authorList>
    </citation>
    <scope>NUCLEOTIDE SEQUENCE [LARGE SCALE GENOMIC DNA]</scope>
</reference>
<comment type="caution">
    <text evidence="2">The sequence shown here is derived from an EMBL/GenBank/DDBJ whole genome shotgun (WGS) entry which is preliminary data.</text>
</comment>
<evidence type="ECO:0000313" key="3">
    <source>
        <dbReference type="Proteomes" id="UP000196531"/>
    </source>
</evidence>
<feature type="compositionally biased region" description="Basic and acidic residues" evidence="1">
    <location>
        <begin position="356"/>
        <end position="365"/>
    </location>
</feature>
<feature type="compositionally biased region" description="Basic and acidic residues" evidence="1">
    <location>
        <begin position="583"/>
        <end position="603"/>
    </location>
</feature>
<protein>
    <submittedName>
        <fullName evidence="2">Uncharacterized protein</fullName>
    </submittedName>
</protein>
<dbReference type="EMBL" id="MAAO01000002">
    <property type="protein sequence ID" value="OUR99959.1"/>
    <property type="molecule type" value="Genomic_DNA"/>
</dbReference>
<feature type="compositionally biased region" description="Acidic residues" evidence="1">
    <location>
        <begin position="241"/>
        <end position="250"/>
    </location>
</feature>
<feature type="region of interest" description="Disordered" evidence="1">
    <location>
        <begin position="132"/>
        <end position="569"/>
    </location>
</feature>
<name>A0A1Y5FCY7_9BACT</name>
<feature type="compositionally biased region" description="Acidic residues" evidence="1">
    <location>
        <begin position="366"/>
        <end position="386"/>
    </location>
</feature>
<accession>A0A1Y5FCY7</accession>
<dbReference type="AlphaFoldDB" id="A0A1Y5FCY7"/>
<feature type="region of interest" description="Disordered" evidence="1">
    <location>
        <begin position="583"/>
        <end position="618"/>
    </location>
</feature>
<evidence type="ECO:0000256" key="1">
    <source>
        <dbReference type="SAM" id="MobiDB-lite"/>
    </source>
</evidence>
<feature type="compositionally biased region" description="Acidic residues" evidence="1">
    <location>
        <begin position="145"/>
        <end position="155"/>
    </location>
</feature>
<feature type="compositionally biased region" description="Basic and acidic residues" evidence="1">
    <location>
        <begin position="448"/>
        <end position="469"/>
    </location>
</feature>
<dbReference type="Proteomes" id="UP000196531">
    <property type="component" value="Unassembled WGS sequence"/>
</dbReference>
<organism evidence="2 3">
    <name type="scientific">Halobacteriovorax marinus</name>
    <dbReference type="NCBI Taxonomy" id="97084"/>
    <lineage>
        <taxon>Bacteria</taxon>
        <taxon>Pseudomonadati</taxon>
        <taxon>Bdellovibrionota</taxon>
        <taxon>Bacteriovoracia</taxon>
        <taxon>Bacteriovoracales</taxon>
        <taxon>Halobacteriovoraceae</taxon>
        <taxon>Halobacteriovorax</taxon>
    </lineage>
</organism>
<feature type="compositionally biased region" description="Basic and acidic residues" evidence="1">
    <location>
        <begin position="555"/>
        <end position="569"/>
    </location>
</feature>
<sequence length="912" mass="105852">MSTKPLIFVYPLTETMKKLKESVEGIAQDEGYEIYEVDDLVEVAQLVPTIGQSLSIYGNPKKCAGALKQLRKVNAKLNSKILLINEKKIPRKTLDKFSKIGLTEFIHEPVAPKTLLYKVKLQLKSIIIQDEEEEEEEGVKSLDTGETEDGVDESEYNTLTKKSEFGEEDEYGYQKGKKKSNIEIAEEEEKEKKKSNYQEEAIGTHWGGKLGEDEEEGENLTKKTSKDENEIDGFLRGETSTAEDLEEEEEERKKKALLEEDEEDLYDDLKERSKFDLEEESEFERKRKEEENLEEDLRQDRINDEIAQSAYYKGKVKRGEVEEEEEEKEKKKKSLLEEDDEPEIKQEREEDDEEENEKKKDLKLELEEEEAAKDLLREDDEEEEDNSKDVKLEVEESDFSPNDKTKKEELIDEEDKDARKKEKADEIDKYYRGGVAKKDEEDEEDGESKDLHLDKEITLDDGSDDLKDEKEDDDDIADYEDKKKKALQLEDEDEAAKDRERLEEDESGNMRGSVSKELDLEDDTGAKDLLNEEEDDDFDENGRKKKNNSELLIDDDGKDKEFSKEELEGGDFARKKLDTDLDFEHDKGALKANSKTDKIESHYSSKKSVSHVDDDWDFAKNKKDQLQEDEKKKKSEMEISFKQKVDLGEQTIDYRKLREEFGGITMDREGNKEKRTGPKYYGGEKADDSKTASYYGSDLVESDQLTEEEQAEEDKKKNQIFEPNDVGLHNAVKVLALYYKKDSKPEEAYNFITSKIKEEFKGHTSLFLFDRAKGKFIESFSSLSLFTENEEAQLEEVQTKWNELEKEQYETWNKTMLPTWTDETFQADKIQFIYPFYEGATSMGYAVTWLENGFKEDKQKILEVYLETLRGFYLNKFHEAGNTGSYNGKKTSEKKEGKLKSFFGGLFGKKAG</sequence>
<feature type="compositionally biased region" description="Basic and acidic residues" evidence="1">
    <location>
        <begin position="219"/>
        <end position="228"/>
    </location>
</feature>
<feature type="compositionally biased region" description="Basic and acidic residues" evidence="1">
    <location>
        <begin position="514"/>
        <end position="530"/>
    </location>
</feature>
<evidence type="ECO:0000313" key="2">
    <source>
        <dbReference type="EMBL" id="OUR99959.1"/>
    </source>
</evidence>